<dbReference type="InterPro" id="IPR014784">
    <property type="entry name" value="Cu2_ascorb_mOase-like_C"/>
</dbReference>
<gene>
    <name evidence="7" type="ORF">PPSIR1_29143</name>
</gene>
<proteinExistence type="predicted"/>
<keyword evidence="3" id="KW-1015">Disulfide bond</keyword>
<evidence type="ECO:0000256" key="1">
    <source>
        <dbReference type="ARBA" id="ARBA00022723"/>
    </source>
</evidence>
<dbReference type="AlphaFoldDB" id="A6GHW0"/>
<dbReference type="EMBL" id="ABCS01000125">
    <property type="protein sequence ID" value="EDM74557.1"/>
    <property type="molecule type" value="Genomic_DNA"/>
</dbReference>
<evidence type="ECO:0000256" key="3">
    <source>
        <dbReference type="ARBA" id="ARBA00023157"/>
    </source>
</evidence>
<dbReference type="GO" id="GO:0005507">
    <property type="term" value="F:copper ion binding"/>
    <property type="evidence" value="ECO:0007669"/>
    <property type="project" value="InterPro"/>
</dbReference>
<feature type="domain" description="Cytochrome c" evidence="6">
    <location>
        <begin position="31"/>
        <end position="129"/>
    </location>
</feature>
<dbReference type="Gene3D" id="2.60.120.230">
    <property type="match status" value="1"/>
</dbReference>
<dbReference type="SUPFAM" id="SSF49742">
    <property type="entry name" value="PHM/PNGase F"/>
    <property type="match status" value="2"/>
</dbReference>
<accession>A6GHW0</accession>
<sequence>MAVALTGACTAPPTDDDAGDEAGDAATEDDAESETGEPLGPTWHQDIAPMVHERCVGCHREGSIGPFALDDYPAASTWAGLALEAMESKQMPPWGQDDANCEPRLPFLNDPRPTQEELDLFAAWVDAGTPEGDPALAAELPELPELGLANVDFDLPMQAPIEIEPGGDQFWCMVLDPGFTEDTYVEGFQILPGNDLIVHHALVYVDAFGQTDALVDENGRYDCFGDAGVDAALIAVWAPGVPPQELPEDTALEIPANAKLVMQIHYHPTGATEIDPGTALQMRQFDGVPGWVAEYGLPGNDDDADGNGLGLQPGPNDATEDPEFRIPAGEANHTERMLISVPPTVNGKVINEVVVWSVGTHMHYLGVDARMSIDRLAPEANTGIDEECWIQTPYYNFEWQRGYNYDGALEDMPRVRPGDLIDIECTYDNSMNNPHLVEALAELGLSEPVDVYLGDETLDEMCLGVVGFAAPNDE</sequence>
<dbReference type="InterPro" id="IPR036939">
    <property type="entry name" value="Cu2_ascorb_mOase_N_sf"/>
</dbReference>
<comment type="caution">
    <text evidence="7">The sequence shown here is derived from an EMBL/GenBank/DDBJ whole genome shotgun (WGS) entry which is preliminary data.</text>
</comment>
<reference evidence="7 8" key="1">
    <citation type="submission" date="2007-06" db="EMBL/GenBank/DDBJ databases">
        <authorList>
            <person name="Shimkets L."/>
            <person name="Ferriera S."/>
            <person name="Johnson J."/>
            <person name="Kravitz S."/>
            <person name="Beeson K."/>
            <person name="Sutton G."/>
            <person name="Rogers Y.-H."/>
            <person name="Friedman R."/>
            <person name="Frazier M."/>
            <person name="Venter J.C."/>
        </authorList>
    </citation>
    <scope>NUCLEOTIDE SEQUENCE [LARGE SCALE GENOMIC DNA]</scope>
    <source>
        <strain evidence="7 8">SIR-1</strain>
    </source>
</reference>
<evidence type="ECO:0000313" key="7">
    <source>
        <dbReference type="EMBL" id="EDM74557.1"/>
    </source>
</evidence>
<feature type="compositionally biased region" description="Low complexity" evidence="5">
    <location>
        <begin position="1"/>
        <end position="13"/>
    </location>
</feature>
<evidence type="ECO:0000259" key="6">
    <source>
        <dbReference type="PROSITE" id="PS51007"/>
    </source>
</evidence>
<dbReference type="InterPro" id="IPR008977">
    <property type="entry name" value="PHM/PNGase_F_dom_sf"/>
</dbReference>
<keyword evidence="4" id="KW-0349">Heme</keyword>
<organism evidence="7 8">
    <name type="scientific">Plesiocystis pacifica SIR-1</name>
    <dbReference type="NCBI Taxonomy" id="391625"/>
    <lineage>
        <taxon>Bacteria</taxon>
        <taxon>Pseudomonadati</taxon>
        <taxon>Myxococcota</taxon>
        <taxon>Polyangia</taxon>
        <taxon>Nannocystales</taxon>
        <taxon>Nannocystaceae</taxon>
        <taxon>Plesiocystis</taxon>
    </lineage>
</organism>
<dbReference type="eggNOG" id="COG2010">
    <property type="taxonomic scope" value="Bacteria"/>
</dbReference>
<protein>
    <recommendedName>
        <fullName evidence="6">Cytochrome c domain-containing protein</fullName>
    </recommendedName>
</protein>
<evidence type="ECO:0000256" key="4">
    <source>
        <dbReference type="PROSITE-ProRule" id="PRU00433"/>
    </source>
</evidence>
<dbReference type="GO" id="GO:0020037">
    <property type="term" value="F:heme binding"/>
    <property type="evidence" value="ECO:0007669"/>
    <property type="project" value="InterPro"/>
</dbReference>
<dbReference type="Gene3D" id="2.60.120.310">
    <property type="entry name" value="Copper type II, ascorbate-dependent monooxygenase, N-terminal domain"/>
    <property type="match status" value="1"/>
</dbReference>
<keyword evidence="1 4" id="KW-0479">Metal-binding</keyword>
<evidence type="ECO:0000313" key="8">
    <source>
        <dbReference type="Proteomes" id="UP000005801"/>
    </source>
</evidence>
<name>A6GHW0_9BACT</name>
<feature type="compositionally biased region" description="Acidic residues" evidence="5">
    <location>
        <begin position="14"/>
        <end position="35"/>
    </location>
</feature>
<dbReference type="Proteomes" id="UP000005801">
    <property type="component" value="Unassembled WGS sequence"/>
</dbReference>
<dbReference type="PROSITE" id="PS51007">
    <property type="entry name" value="CYTC"/>
    <property type="match status" value="1"/>
</dbReference>
<dbReference type="GO" id="GO:0009055">
    <property type="term" value="F:electron transfer activity"/>
    <property type="evidence" value="ECO:0007669"/>
    <property type="project" value="InterPro"/>
</dbReference>
<keyword evidence="8" id="KW-1185">Reference proteome</keyword>
<dbReference type="STRING" id="391625.PPSIR1_29143"/>
<feature type="region of interest" description="Disordered" evidence="5">
    <location>
        <begin position="1"/>
        <end position="45"/>
    </location>
</feature>
<evidence type="ECO:0000256" key="2">
    <source>
        <dbReference type="ARBA" id="ARBA00023004"/>
    </source>
</evidence>
<dbReference type="InterPro" id="IPR009056">
    <property type="entry name" value="Cyt_c-like_dom"/>
</dbReference>
<keyword evidence="2 4" id="KW-0408">Iron</keyword>
<evidence type="ECO:0000256" key="5">
    <source>
        <dbReference type="SAM" id="MobiDB-lite"/>
    </source>
</evidence>
<dbReference type="GO" id="GO:0016715">
    <property type="term" value="F:oxidoreductase activity, acting on paired donors, with incorporation or reduction of molecular oxygen, reduced ascorbate as one donor, and incorporation of one atom of oxygen"/>
    <property type="evidence" value="ECO:0007669"/>
    <property type="project" value="InterPro"/>
</dbReference>